<proteinExistence type="predicted"/>
<keyword evidence="3" id="KW-1185">Reference proteome</keyword>
<feature type="chain" id="PRO_5012103627" evidence="1">
    <location>
        <begin position="21"/>
        <end position="69"/>
    </location>
</feature>
<name>A0A218YVT2_9HELO</name>
<dbReference type="EMBL" id="MZNU01000341">
    <property type="protein sequence ID" value="OWO99928.1"/>
    <property type="molecule type" value="Genomic_DNA"/>
</dbReference>
<organism evidence="2 3">
    <name type="scientific">Diplocarpon coronariae</name>
    <dbReference type="NCBI Taxonomy" id="2795749"/>
    <lineage>
        <taxon>Eukaryota</taxon>
        <taxon>Fungi</taxon>
        <taxon>Dikarya</taxon>
        <taxon>Ascomycota</taxon>
        <taxon>Pezizomycotina</taxon>
        <taxon>Leotiomycetes</taxon>
        <taxon>Helotiales</taxon>
        <taxon>Drepanopezizaceae</taxon>
        <taxon>Diplocarpon</taxon>
    </lineage>
</organism>
<gene>
    <name evidence="2" type="ORF">B2J93_8548</name>
</gene>
<reference evidence="2 3" key="1">
    <citation type="submission" date="2017-04" db="EMBL/GenBank/DDBJ databases">
        <title>Draft genome sequence of Marssonina coronaria NL1: causal agent of apple blotch.</title>
        <authorList>
            <person name="Cheng Q."/>
        </authorList>
    </citation>
    <scope>NUCLEOTIDE SEQUENCE [LARGE SCALE GENOMIC DNA]</scope>
    <source>
        <strain evidence="2 3">NL1</strain>
    </source>
</reference>
<dbReference type="Proteomes" id="UP000242519">
    <property type="component" value="Unassembled WGS sequence"/>
</dbReference>
<keyword evidence="1" id="KW-0732">Signal</keyword>
<dbReference type="InParanoid" id="A0A218YVT2"/>
<evidence type="ECO:0000313" key="3">
    <source>
        <dbReference type="Proteomes" id="UP000242519"/>
    </source>
</evidence>
<sequence length="69" mass="7166">MRSVYFTIALIYSLAAGAAAQCSRYTGACNSQSECETAAAAFQCPQGLQKGTNSCIIKSNGWDCGCCVA</sequence>
<accession>A0A218YVT2</accession>
<protein>
    <submittedName>
        <fullName evidence="2">Uncharacterized protein</fullName>
    </submittedName>
</protein>
<dbReference type="AlphaFoldDB" id="A0A218YVT2"/>
<evidence type="ECO:0000256" key="1">
    <source>
        <dbReference type="SAM" id="SignalP"/>
    </source>
</evidence>
<evidence type="ECO:0000313" key="2">
    <source>
        <dbReference type="EMBL" id="OWO99928.1"/>
    </source>
</evidence>
<comment type="caution">
    <text evidence="2">The sequence shown here is derived from an EMBL/GenBank/DDBJ whole genome shotgun (WGS) entry which is preliminary data.</text>
</comment>
<feature type="signal peptide" evidence="1">
    <location>
        <begin position="1"/>
        <end position="20"/>
    </location>
</feature>